<accession>A0A0G0TCR2</accession>
<evidence type="ECO:0000256" key="6">
    <source>
        <dbReference type="ARBA" id="ARBA00023002"/>
    </source>
</evidence>
<evidence type="ECO:0000256" key="4">
    <source>
        <dbReference type="ARBA" id="ARBA00022559"/>
    </source>
</evidence>
<keyword evidence="4" id="KW-0575">Peroxidase</keyword>
<dbReference type="GO" id="GO:0034599">
    <property type="term" value="P:cellular response to oxidative stress"/>
    <property type="evidence" value="ECO:0007669"/>
    <property type="project" value="TreeGrafter"/>
</dbReference>
<dbReference type="GO" id="GO:0008379">
    <property type="term" value="F:thioredoxin peroxidase activity"/>
    <property type="evidence" value="ECO:0007669"/>
    <property type="project" value="TreeGrafter"/>
</dbReference>
<dbReference type="PANTHER" id="PTHR42801:SF4">
    <property type="entry name" value="AHPC_TSA FAMILY PROTEIN"/>
    <property type="match status" value="1"/>
</dbReference>
<dbReference type="EMBL" id="LBYA01000003">
    <property type="protein sequence ID" value="KKR44875.1"/>
    <property type="molecule type" value="Genomic_DNA"/>
</dbReference>
<evidence type="ECO:0000256" key="7">
    <source>
        <dbReference type="ARBA" id="ARBA00023157"/>
    </source>
</evidence>
<keyword evidence="8" id="KW-0676">Redox-active center</keyword>
<evidence type="ECO:0000256" key="2">
    <source>
        <dbReference type="ARBA" id="ARBA00011245"/>
    </source>
</evidence>
<evidence type="ECO:0000259" key="13">
    <source>
        <dbReference type="PROSITE" id="PS51352"/>
    </source>
</evidence>
<dbReference type="PROSITE" id="PS51352">
    <property type="entry name" value="THIOREDOXIN_2"/>
    <property type="match status" value="1"/>
</dbReference>
<dbReference type="InterPro" id="IPR036249">
    <property type="entry name" value="Thioredoxin-like_sf"/>
</dbReference>
<feature type="domain" description="Thioredoxin" evidence="13">
    <location>
        <begin position="1"/>
        <end position="150"/>
    </location>
</feature>
<evidence type="ECO:0000256" key="8">
    <source>
        <dbReference type="ARBA" id="ARBA00023284"/>
    </source>
</evidence>
<gene>
    <name evidence="14" type="ORF">UT76_C0003G0006</name>
</gene>
<evidence type="ECO:0000256" key="5">
    <source>
        <dbReference type="ARBA" id="ARBA00022862"/>
    </source>
</evidence>
<sequence length="150" mass="17182">MKATDFNLKDQYGKDTSLSEFKGKWVVLYFYPKDNTPGCTKEACSFRDSYRELQKMGVQILGISKDSVASHKKFAEKYNLNFPILSDEGKGVIKAYKSWGIKKFMGREFEGTLRNTYLIDTNGEIVKLYEKVNPLTHTSQIISDLNGKQK</sequence>
<dbReference type="FunFam" id="3.40.30.10:FF:000007">
    <property type="entry name" value="Thioredoxin-dependent thiol peroxidase"/>
    <property type="match status" value="1"/>
</dbReference>
<evidence type="ECO:0000313" key="14">
    <source>
        <dbReference type="EMBL" id="KKR44875.1"/>
    </source>
</evidence>
<evidence type="ECO:0000256" key="3">
    <source>
        <dbReference type="ARBA" id="ARBA00013017"/>
    </source>
</evidence>
<dbReference type="SUPFAM" id="SSF52833">
    <property type="entry name" value="Thioredoxin-like"/>
    <property type="match status" value="1"/>
</dbReference>
<comment type="catalytic activity">
    <reaction evidence="11">
        <text>a hydroperoxide + [thioredoxin]-dithiol = an alcohol + [thioredoxin]-disulfide + H2O</text>
        <dbReference type="Rhea" id="RHEA:62620"/>
        <dbReference type="Rhea" id="RHEA-COMP:10698"/>
        <dbReference type="Rhea" id="RHEA-COMP:10700"/>
        <dbReference type="ChEBI" id="CHEBI:15377"/>
        <dbReference type="ChEBI" id="CHEBI:29950"/>
        <dbReference type="ChEBI" id="CHEBI:30879"/>
        <dbReference type="ChEBI" id="CHEBI:35924"/>
        <dbReference type="ChEBI" id="CHEBI:50058"/>
        <dbReference type="EC" id="1.11.1.24"/>
    </reaction>
</comment>
<dbReference type="CDD" id="cd03017">
    <property type="entry name" value="PRX_BCP"/>
    <property type="match status" value="1"/>
</dbReference>
<dbReference type="GO" id="GO:0045454">
    <property type="term" value="P:cell redox homeostasis"/>
    <property type="evidence" value="ECO:0007669"/>
    <property type="project" value="TreeGrafter"/>
</dbReference>
<comment type="caution">
    <text evidence="14">The sequence shown here is derived from an EMBL/GenBank/DDBJ whole genome shotgun (WGS) entry which is preliminary data.</text>
</comment>
<evidence type="ECO:0000256" key="9">
    <source>
        <dbReference type="ARBA" id="ARBA00032824"/>
    </source>
</evidence>
<dbReference type="PANTHER" id="PTHR42801">
    <property type="entry name" value="THIOREDOXIN-DEPENDENT PEROXIDE REDUCTASE"/>
    <property type="match status" value="1"/>
</dbReference>
<dbReference type="PATRIC" id="fig|1618576.3.peg.92"/>
<comment type="function">
    <text evidence="1">Thiol-specific peroxidase that catalyzes the reduction of hydrogen peroxide and organic hydroperoxides to water and alcohols, respectively. Plays a role in cell protection against oxidative stress by detoxifying peroxides and as sensor of hydrogen peroxide-mediated signaling events.</text>
</comment>
<evidence type="ECO:0000256" key="10">
    <source>
        <dbReference type="ARBA" id="ARBA00038489"/>
    </source>
</evidence>
<dbReference type="PIRSF" id="PIRSF000239">
    <property type="entry name" value="AHPC"/>
    <property type="match status" value="1"/>
</dbReference>
<organism evidence="14 15">
    <name type="scientific">Candidatus Woesebacteria bacterium GW2011_GWB1_40_12</name>
    <dbReference type="NCBI Taxonomy" id="1618576"/>
    <lineage>
        <taxon>Bacteria</taxon>
        <taxon>Candidatus Woeseibacteriota</taxon>
    </lineage>
</organism>
<dbReference type="GO" id="GO:0005737">
    <property type="term" value="C:cytoplasm"/>
    <property type="evidence" value="ECO:0007669"/>
    <property type="project" value="TreeGrafter"/>
</dbReference>
<feature type="active site" description="Cysteine sulfenic acid (-SOH) intermediate; for peroxidase activity" evidence="12">
    <location>
        <position position="39"/>
    </location>
</feature>
<dbReference type="Proteomes" id="UP000034215">
    <property type="component" value="Unassembled WGS sequence"/>
</dbReference>
<dbReference type="AlphaFoldDB" id="A0A0G0TCR2"/>
<evidence type="ECO:0000313" key="15">
    <source>
        <dbReference type="Proteomes" id="UP000034215"/>
    </source>
</evidence>
<dbReference type="InterPro" id="IPR050924">
    <property type="entry name" value="Peroxiredoxin_BCP/PrxQ"/>
</dbReference>
<dbReference type="Gene3D" id="3.40.30.10">
    <property type="entry name" value="Glutaredoxin"/>
    <property type="match status" value="1"/>
</dbReference>
<comment type="similarity">
    <text evidence="10">Belongs to the peroxiredoxin family. BCP/PrxQ subfamily.</text>
</comment>
<dbReference type="InterPro" id="IPR013766">
    <property type="entry name" value="Thioredoxin_domain"/>
</dbReference>
<keyword evidence="5" id="KW-0049">Antioxidant</keyword>
<reference evidence="14 15" key="1">
    <citation type="journal article" date="2015" name="Nature">
        <title>rRNA introns, odd ribosomes, and small enigmatic genomes across a large radiation of phyla.</title>
        <authorList>
            <person name="Brown C.T."/>
            <person name="Hug L.A."/>
            <person name="Thomas B.C."/>
            <person name="Sharon I."/>
            <person name="Castelle C.J."/>
            <person name="Singh A."/>
            <person name="Wilkins M.J."/>
            <person name="Williams K.H."/>
            <person name="Banfield J.F."/>
        </authorList>
    </citation>
    <scope>NUCLEOTIDE SEQUENCE [LARGE SCALE GENOMIC DNA]</scope>
</reference>
<dbReference type="NCBIfam" id="NF006960">
    <property type="entry name" value="PRK09437.1"/>
    <property type="match status" value="1"/>
</dbReference>
<keyword evidence="7" id="KW-1015">Disulfide bond</keyword>
<protein>
    <recommendedName>
        <fullName evidence="3">thioredoxin-dependent peroxiredoxin</fullName>
        <ecNumber evidence="3">1.11.1.24</ecNumber>
    </recommendedName>
    <alternativeName>
        <fullName evidence="9">Thioredoxin peroxidase</fullName>
    </alternativeName>
</protein>
<evidence type="ECO:0000256" key="12">
    <source>
        <dbReference type="PIRSR" id="PIRSR000239-1"/>
    </source>
</evidence>
<name>A0A0G0TCR2_9BACT</name>
<dbReference type="EC" id="1.11.1.24" evidence="3"/>
<evidence type="ECO:0000256" key="11">
    <source>
        <dbReference type="ARBA" id="ARBA00049091"/>
    </source>
</evidence>
<dbReference type="Pfam" id="PF00578">
    <property type="entry name" value="AhpC-TSA"/>
    <property type="match status" value="1"/>
</dbReference>
<comment type="subunit">
    <text evidence="2">Monomer.</text>
</comment>
<dbReference type="InterPro" id="IPR000866">
    <property type="entry name" value="AhpC/TSA"/>
</dbReference>
<proteinExistence type="inferred from homology"/>
<keyword evidence="6" id="KW-0560">Oxidoreductase</keyword>
<evidence type="ECO:0000256" key="1">
    <source>
        <dbReference type="ARBA" id="ARBA00003330"/>
    </source>
</evidence>
<dbReference type="InterPro" id="IPR024706">
    <property type="entry name" value="Peroxiredoxin_AhpC-typ"/>
</dbReference>